<feature type="region of interest" description="Disordered" evidence="1">
    <location>
        <begin position="1"/>
        <end position="54"/>
    </location>
</feature>
<dbReference type="GO" id="GO:0046872">
    <property type="term" value="F:metal ion binding"/>
    <property type="evidence" value="ECO:0007669"/>
    <property type="project" value="InterPro"/>
</dbReference>
<protein>
    <submittedName>
        <fullName evidence="2">Uncharacterized protein</fullName>
    </submittedName>
</protein>
<proteinExistence type="predicted"/>
<accession>A0A1Q9DMY5</accession>
<reference evidence="2 3" key="1">
    <citation type="submission" date="2016-02" db="EMBL/GenBank/DDBJ databases">
        <title>Genome analysis of coral dinoflagellate symbionts highlights evolutionary adaptations to a symbiotic lifestyle.</title>
        <authorList>
            <person name="Aranda M."/>
            <person name="Li Y."/>
            <person name="Liew Y.J."/>
            <person name="Baumgarten S."/>
            <person name="Simakov O."/>
            <person name="Wilson M."/>
            <person name="Piel J."/>
            <person name="Ashoor H."/>
            <person name="Bougouffa S."/>
            <person name="Bajic V.B."/>
            <person name="Ryu T."/>
            <person name="Ravasi T."/>
            <person name="Bayer T."/>
            <person name="Micklem G."/>
            <person name="Kim H."/>
            <person name="Bhak J."/>
            <person name="Lajeunesse T.C."/>
            <person name="Voolstra C.R."/>
        </authorList>
    </citation>
    <scope>NUCLEOTIDE SEQUENCE [LARGE SCALE GENOMIC DNA]</scope>
    <source>
        <strain evidence="2 3">CCMP2467</strain>
    </source>
</reference>
<sequence length="379" mass="41351">MPAASFSREASSAVELSEAEWSTRYGSRPGARPLRQMRASQSTPELHQLERAPSGGLAFRASQRSLEGDTPAVGNKLDLRRRAAEIVALNSLYAQSSSGSLQHAAIPRIRHVLEARDELLAEQASENRVASIAQALWAEGLGSKPAKSCDMNQLILKSTFLSVQARPATSCRARSAPPQGRPGAASKQGDYVAGLVQRASSLNFLEAEVETDKKDQTKAAGRTVNPGTLGHPQLCCRPCVYLVIAGSCRNGEECEYCHEPHDARVPKLDKQQRQLLRTLNEADTLGLLLPYLTEKARSMPPIALELVSQLERHLASLDSATGTVISNARLVKLAHVLQKMSFIRVLCLMPTVWSTEVKTLLAELRRAYICADDQIVELK</sequence>
<dbReference type="EMBL" id="LSRX01000464">
    <property type="protein sequence ID" value="OLP96532.1"/>
    <property type="molecule type" value="Genomic_DNA"/>
</dbReference>
<feature type="compositionally biased region" description="Low complexity" evidence="1">
    <location>
        <begin position="7"/>
        <end position="22"/>
    </location>
</feature>
<gene>
    <name evidence="2" type="ORF">AK812_SmicGene21216</name>
</gene>
<name>A0A1Q9DMY5_SYMMI</name>
<dbReference type="Proteomes" id="UP000186817">
    <property type="component" value="Unassembled WGS sequence"/>
</dbReference>
<dbReference type="PROSITE" id="PS50103">
    <property type="entry name" value="ZF_C3H1"/>
    <property type="match status" value="1"/>
</dbReference>
<evidence type="ECO:0000256" key="1">
    <source>
        <dbReference type="SAM" id="MobiDB-lite"/>
    </source>
</evidence>
<evidence type="ECO:0000313" key="2">
    <source>
        <dbReference type="EMBL" id="OLP96532.1"/>
    </source>
</evidence>
<organism evidence="2 3">
    <name type="scientific">Symbiodinium microadriaticum</name>
    <name type="common">Dinoflagellate</name>
    <name type="synonym">Zooxanthella microadriatica</name>
    <dbReference type="NCBI Taxonomy" id="2951"/>
    <lineage>
        <taxon>Eukaryota</taxon>
        <taxon>Sar</taxon>
        <taxon>Alveolata</taxon>
        <taxon>Dinophyceae</taxon>
        <taxon>Suessiales</taxon>
        <taxon>Symbiodiniaceae</taxon>
        <taxon>Symbiodinium</taxon>
    </lineage>
</organism>
<comment type="caution">
    <text evidence="2">The sequence shown here is derived from an EMBL/GenBank/DDBJ whole genome shotgun (WGS) entry which is preliminary data.</text>
</comment>
<dbReference type="OrthoDB" id="416761at2759"/>
<dbReference type="AlphaFoldDB" id="A0A1Q9DMY5"/>
<dbReference type="InterPro" id="IPR000571">
    <property type="entry name" value="Znf_CCCH"/>
</dbReference>
<keyword evidence="3" id="KW-1185">Reference proteome</keyword>
<evidence type="ECO:0000313" key="3">
    <source>
        <dbReference type="Proteomes" id="UP000186817"/>
    </source>
</evidence>